<dbReference type="PRINTS" id="PR00032">
    <property type="entry name" value="HTHARAC"/>
</dbReference>
<dbReference type="SMART" id="SM00342">
    <property type="entry name" value="HTH_ARAC"/>
    <property type="match status" value="1"/>
</dbReference>
<keyword evidence="6" id="KW-1185">Reference proteome</keyword>
<evidence type="ECO:0000256" key="3">
    <source>
        <dbReference type="ARBA" id="ARBA00023163"/>
    </source>
</evidence>
<sequence length="411" mass="48373">MNSIWLAVEDEAEYGKLAAWILGECQENCKLVDEENDIHIAIIEVNKWHDWVKIHRFRKRNKGCRIIPLLDPSLLHTSPLAIEFKLTYLLVKSVKQRIFIRTLKRAVEEIESENTRYAESEEVFHHFDAAEAVGRNTLPFREAFLRRLLSGEVKTEEELLQSRFYLPGEAVPNVVCFIQGFVRCPAKRMQEGWQSSMVIQEFLKKQFEGYQLTFLSYRKHLLMLLQVPSEYGSLKHWKEGEGHILEAIESLENEYGIQLYIGVGSIYREPLLLHHSYKEACKARRTSPYERLQLRYFEEITMDMQIQKCVDYISQYCTEDLSIKQVADQINLSVPYFSRIFKQETGRSFVEYVTFVRMQRGVWMLRHTDHTVEAIAEELGYNTPNYFSGTFKKYVGLSPRDYRATEEIIFV</sequence>
<keyword evidence="1" id="KW-0805">Transcription regulation</keyword>
<dbReference type="PANTHER" id="PTHR43280:SF28">
    <property type="entry name" value="HTH-TYPE TRANSCRIPTIONAL ACTIVATOR RHAS"/>
    <property type="match status" value="1"/>
</dbReference>
<dbReference type="PROSITE" id="PS00041">
    <property type="entry name" value="HTH_ARAC_FAMILY_1"/>
    <property type="match status" value="1"/>
</dbReference>
<dbReference type="InterPro" id="IPR009057">
    <property type="entry name" value="Homeodomain-like_sf"/>
</dbReference>
<protein>
    <submittedName>
        <fullName evidence="5">Two-component response regulator yesN</fullName>
    </submittedName>
</protein>
<dbReference type="AlphaFoldDB" id="A0A0A8X7W4"/>
<dbReference type="STRING" id="1321606.SAMD00020551_3288"/>
<keyword evidence="2" id="KW-0238">DNA-binding</keyword>
<dbReference type="InterPro" id="IPR018060">
    <property type="entry name" value="HTH_AraC"/>
</dbReference>
<dbReference type="InterPro" id="IPR018062">
    <property type="entry name" value="HTH_AraC-typ_CS"/>
</dbReference>
<comment type="caution">
    <text evidence="5">The sequence shown here is derived from an EMBL/GenBank/DDBJ whole genome shotgun (WGS) entry which is preliminary data.</text>
</comment>
<evidence type="ECO:0000256" key="1">
    <source>
        <dbReference type="ARBA" id="ARBA00023015"/>
    </source>
</evidence>
<dbReference type="GO" id="GO:0043565">
    <property type="term" value="F:sequence-specific DNA binding"/>
    <property type="evidence" value="ECO:0007669"/>
    <property type="project" value="InterPro"/>
</dbReference>
<dbReference type="Pfam" id="PF17853">
    <property type="entry name" value="GGDEF_2"/>
    <property type="match status" value="1"/>
</dbReference>
<dbReference type="Pfam" id="PF12833">
    <property type="entry name" value="HTH_18"/>
    <property type="match status" value="1"/>
</dbReference>
<keyword evidence="3" id="KW-0804">Transcription</keyword>
<dbReference type="InterPro" id="IPR020449">
    <property type="entry name" value="Tscrpt_reg_AraC-type_HTH"/>
</dbReference>
<dbReference type="PANTHER" id="PTHR43280">
    <property type="entry name" value="ARAC-FAMILY TRANSCRIPTIONAL REGULATOR"/>
    <property type="match status" value="1"/>
</dbReference>
<feature type="domain" description="HTH araC/xylS-type" evidence="4">
    <location>
        <begin position="307"/>
        <end position="405"/>
    </location>
</feature>
<dbReference type="SUPFAM" id="SSF46689">
    <property type="entry name" value="Homeodomain-like"/>
    <property type="match status" value="2"/>
</dbReference>
<organism evidence="5 6">
    <name type="scientific">Mesobacillus selenatarsenatis (strain DSM 18680 / JCM 14380 / FERM P-15431 / SF-1)</name>
    <dbReference type="NCBI Taxonomy" id="1321606"/>
    <lineage>
        <taxon>Bacteria</taxon>
        <taxon>Bacillati</taxon>
        <taxon>Bacillota</taxon>
        <taxon>Bacilli</taxon>
        <taxon>Bacillales</taxon>
        <taxon>Bacillaceae</taxon>
        <taxon>Mesobacillus</taxon>
    </lineage>
</organism>
<evidence type="ECO:0000313" key="6">
    <source>
        <dbReference type="Proteomes" id="UP000031014"/>
    </source>
</evidence>
<dbReference type="Gene3D" id="1.10.10.60">
    <property type="entry name" value="Homeodomain-like"/>
    <property type="match status" value="2"/>
</dbReference>
<dbReference type="InterPro" id="IPR041522">
    <property type="entry name" value="CdaR_GGDEF"/>
</dbReference>
<dbReference type="RefSeq" id="WP_052442204.1">
    <property type="nucleotide sequence ID" value="NZ_BASE01000073.1"/>
</dbReference>
<dbReference type="EMBL" id="BASE01000073">
    <property type="protein sequence ID" value="GAM15132.1"/>
    <property type="molecule type" value="Genomic_DNA"/>
</dbReference>
<name>A0A0A8X7W4_MESS1</name>
<dbReference type="Proteomes" id="UP000031014">
    <property type="component" value="Unassembled WGS sequence"/>
</dbReference>
<dbReference type="OrthoDB" id="9788446at2"/>
<evidence type="ECO:0000256" key="2">
    <source>
        <dbReference type="ARBA" id="ARBA00023125"/>
    </source>
</evidence>
<dbReference type="PROSITE" id="PS01124">
    <property type="entry name" value="HTH_ARAC_FAMILY_2"/>
    <property type="match status" value="1"/>
</dbReference>
<reference evidence="5 6" key="1">
    <citation type="submission" date="2013-06" db="EMBL/GenBank/DDBJ databases">
        <title>Whole genome shotgun sequence of Bacillus selenatarsenatis SF-1.</title>
        <authorList>
            <person name="Kuroda M."/>
            <person name="Sei K."/>
            <person name="Yamashita M."/>
            <person name="Ike M."/>
        </authorList>
    </citation>
    <scope>NUCLEOTIDE SEQUENCE [LARGE SCALE GENOMIC DNA]</scope>
    <source>
        <strain evidence="5 6">SF-1</strain>
    </source>
</reference>
<evidence type="ECO:0000313" key="5">
    <source>
        <dbReference type="EMBL" id="GAM15132.1"/>
    </source>
</evidence>
<dbReference type="GO" id="GO:0003700">
    <property type="term" value="F:DNA-binding transcription factor activity"/>
    <property type="evidence" value="ECO:0007669"/>
    <property type="project" value="InterPro"/>
</dbReference>
<accession>A0A0A8X7W4</accession>
<evidence type="ECO:0000259" key="4">
    <source>
        <dbReference type="PROSITE" id="PS01124"/>
    </source>
</evidence>
<gene>
    <name evidence="5" type="ORF">SAMD00020551_3288</name>
</gene>
<proteinExistence type="predicted"/>